<comment type="caution">
    <text evidence="14">The sequence shown here is derived from an EMBL/GenBank/DDBJ whole genome shotgun (WGS) entry which is preliminary data.</text>
</comment>
<dbReference type="Proteomes" id="UP001595681">
    <property type="component" value="Unassembled WGS sequence"/>
</dbReference>
<dbReference type="CDD" id="cd00082">
    <property type="entry name" value="HisKA"/>
    <property type="match status" value="1"/>
</dbReference>
<gene>
    <name evidence="14" type="ORF">ACFOKF_21150</name>
</gene>
<dbReference type="InterPro" id="IPR003660">
    <property type="entry name" value="HAMP_dom"/>
</dbReference>
<evidence type="ECO:0000259" key="12">
    <source>
        <dbReference type="PROSITE" id="PS50109"/>
    </source>
</evidence>
<dbReference type="InterPro" id="IPR003594">
    <property type="entry name" value="HATPase_dom"/>
</dbReference>
<evidence type="ECO:0000313" key="14">
    <source>
        <dbReference type="EMBL" id="MFC3443669.1"/>
    </source>
</evidence>
<keyword evidence="14" id="KW-0067">ATP-binding</keyword>
<reference evidence="15" key="1">
    <citation type="journal article" date="2019" name="Int. J. Syst. Evol. Microbiol.">
        <title>The Global Catalogue of Microorganisms (GCM) 10K type strain sequencing project: providing services to taxonomists for standard genome sequencing and annotation.</title>
        <authorList>
            <consortium name="The Broad Institute Genomics Platform"/>
            <consortium name="The Broad Institute Genome Sequencing Center for Infectious Disease"/>
            <person name="Wu L."/>
            <person name="Ma J."/>
        </authorList>
    </citation>
    <scope>NUCLEOTIDE SEQUENCE [LARGE SCALE GENOMIC DNA]</scope>
    <source>
        <strain evidence="15">CCM 7491</strain>
    </source>
</reference>
<keyword evidence="9" id="KW-0902">Two-component regulatory system</keyword>
<feature type="transmembrane region" description="Helical" evidence="11">
    <location>
        <begin position="160"/>
        <end position="179"/>
    </location>
</feature>
<dbReference type="EC" id="2.7.13.3" evidence="3"/>
<dbReference type="PRINTS" id="PR00344">
    <property type="entry name" value="BCTRLSENSOR"/>
</dbReference>
<dbReference type="SUPFAM" id="SSF55874">
    <property type="entry name" value="ATPase domain of HSP90 chaperone/DNA topoisomerase II/histidine kinase"/>
    <property type="match status" value="1"/>
</dbReference>
<evidence type="ECO:0000313" key="15">
    <source>
        <dbReference type="Proteomes" id="UP001595681"/>
    </source>
</evidence>
<feature type="domain" description="Histidine kinase" evidence="12">
    <location>
        <begin position="258"/>
        <end position="474"/>
    </location>
</feature>
<evidence type="ECO:0000256" key="2">
    <source>
        <dbReference type="ARBA" id="ARBA00004370"/>
    </source>
</evidence>
<dbReference type="RefSeq" id="WP_380798514.1">
    <property type="nucleotide sequence ID" value="NZ_JBHRVU010000005.1"/>
</dbReference>
<keyword evidence="7" id="KW-0418">Kinase</keyword>
<comment type="catalytic activity">
    <reaction evidence="1">
        <text>ATP + protein L-histidine = ADP + protein N-phospho-L-histidine.</text>
        <dbReference type="EC" id="2.7.13.3"/>
    </reaction>
</comment>
<dbReference type="InterPro" id="IPR050428">
    <property type="entry name" value="TCS_sensor_his_kinase"/>
</dbReference>
<dbReference type="Gene3D" id="3.30.565.10">
    <property type="entry name" value="Histidine kinase-like ATPase, C-terminal domain"/>
    <property type="match status" value="1"/>
</dbReference>
<keyword evidence="6 11" id="KW-0812">Transmembrane</keyword>
<dbReference type="Pfam" id="PF00672">
    <property type="entry name" value="HAMP"/>
    <property type="match status" value="1"/>
</dbReference>
<dbReference type="InterPro" id="IPR003661">
    <property type="entry name" value="HisK_dim/P_dom"/>
</dbReference>
<keyword evidence="4" id="KW-0597">Phosphoprotein</keyword>
<keyword evidence="10 11" id="KW-0472">Membrane</keyword>
<dbReference type="CDD" id="cd00075">
    <property type="entry name" value="HATPase"/>
    <property type="match status" value="1"/>
</dbReference>
<dbReference type="InterPro" id="IPR036097">
    <property type="entry name" value="HisK_dim/P_sf"/>
</dbReference>
<dbReference type="InterPro" id="IPR004358">
    <property type="entry name" value="Sig_transdc_His_kin-like_C"/>
</dbReference>
<dbReference type="Pfam" id="PF00512">
    <property type="entry name" value="HisKA"/>
    <property type="match status" value="1"/>
</dbReference>
<protein>
    <recommendedName>
        <fullName evidence="3">histidine kinase</fullName>
        <ecNumber evidence="3">2.7.13.3</ecNumber>
    </recommendedName>
</protein>
<dbReference type="InterPro" id="IPR036890">
    <property type="entry name" value="HATPase_C_sf"/>
</dbReference>
<keyword evidence="15" id="KW-1185">Reference proteome</keyword>
<evidence type="ECO:0000256" key="4">
    <source>
        <dbReference type="ARBA" id="ARBA00022553"/>
    </source>
</evidence>
<keyword evidence="14" id="KW-0547">Nucleotide-binding</keyword>
<evidence type="ECO:0000256" key="10">
    <source>
        <dbReference type="ARBA" id="ARBA00023136"/>
    </source>
</evidence>
<dbReference type="SMART" id="SM00387">
    <property type="entry name" value="HATPase_c"/>
    <property type="match status" value="1"/>
</dbReference>
<comment type="subcellular location">
    <subcellularLocation>
        <location evidence="2">Membrane</location>
    </subcellularLocation>
</comment>
<evidence type="ECO:0000259" key="13">
    <source>
        <dbReference type="PROSITE" id="PS50885"/>
    </source>
</evidence>
<dbReference type="EMBL" id="JBHRVU010000005">
    <property type="protein sequence ID" value="MFC3443669.1"/>
    <property type="molecule type" value="Genomic_DNA"/>
</dbReference>
<dbReference type="SMART" id="SM00388">
    <property type="entry name" value="HisKA"/>
    <property type="match status" value="1"/>
</dbReference>
<dbReference type="Gene3D" id="6.10.340.10">
    <property type="match status" value="1"/>
</dbReference>
<evidence type="ECO:0000256" key="3">
    <source>
        <dbReference type="ARBA" id="ARBA00012438"/>
    </source>
</evidence>
<proteinExistence type="predicted"/>
<evidence type="ECO:0000256" key="11">
    <source>
        <dbReference type="SAM" id="Phobius"/>
    </source>
</evidence>
<evidence type="ECO:0000256" key="8">
    <source>
        <dbReference type="ARBA" id="ARBA00022989"/>
    </source>
</evidence>
<organism evidence="14 15">
    <name type="scientific">Sphingobium rhizovicinum</name>
    <dbReference type="NCBI Taxonomy" id="432308"/>
    <lineage>
        <taxon>Bacteria</taxon>
        <taxon>Pseudomonadati</taxon>
        <taxon>Pseudomonadota</taxon>
        <taxon>Alphaproteobacteria</taxon>
        <taxon>Sphingomonadales</taxon>
        <taxon>Sphingomonadaceae</taxon>
        <taxon>Sphingobium</taxon>
    </lineage>
</organism>
<dbReference type="PROSITE" id="PS50109">
    <property type="entry name" value="HIS_KIN"/>
    <property type="match status" value="1"/>
</dbReference>
<name>A0ABV7NJJ9_9SPHN</name>
<evidence type="ECO:0000256" key="9">
    <source>
        <dbReference type="ARBA" id="ARBA00023012"/>
    </source>
</evidence>
<sequence>MGTLIGFRGLFLVGAVTMALGLGALLGTIFHLQGSTRTFAQRADMAQRQALLLTRIDARAAQLALTRSSAARVELGDAVRAYLTSIADEEALMDGDEPDRHYQAQEHANAQRLVRLLMARPDDLTNIRVMIRHIAARENEEAELATAQARQAQTHAWRTILIILCLLLILPLWASLFLWRHLIRPLDALARASRSIACEAFRKPLPSSRLSEMQHLISQFDNMAQAVEEKVVARTGALQQLNQQLADTDQRRRLFLSKVSHELRTPVTVMRGEAEVALRMNGDAPSLRDALRQILDSNHFLERRLNDLLTLARAEDGALPIRHDPVDLAQLARQVGQSASGFANASGVRLELEALDRPMLAIGDADRLRQAMLALVDNGVKFSPPGGTIRLERSCANGQVGVLIKDEGPGVAEGELDRIFDPYVQGRAGRSLGGTGLGLSLARWIAQAHDGVISACNRNEGEGLCVSLRLPARV</sequence>
<evidence type="ECO:0000256" key="1">
    <source>
        <dbReference type="ARBA" id="ARBA00000085"/>
    </source>
</evidence>
<keyword evidence="8 11" id="KW-1133">Transmembrane helix</keyword>
<evidence type="ECO:0000256" key="6">
    <source>
        <dbReference type="ARBA" id="ARBA00022692"/>
    </source>
</evidence>
<dbReference type="PANTHER" id="PTHR45436:SF5">
    <property type="entry name" value="SENSOR HISTIDINE KINASE TRCS"/>
    <property type="match status" value="1"/>
</dbReference>
<feature type="domain" description="HAMP" evidence="13">
    <location>
        <begin position="180"/>
        <end position="232"/>
    </location>
</feature>
<keyword evidence="5" id="KW-0808">Transferase</keyword>
<dbReference type="PROSITE" id="PS50885">
    <property type="entry name" value="HAMP"/>
    <property type="match status" value="1"/>
</dbReference>
<dbReference type="SMART" id="SM00304">
    <property type="entry name" value="HAMP"/>
    <property type="match status" value="1"/>
</dbReference>
<dbReference type="InterPro" id="IPR005467">
    <property type="entry name" value="His_kinase_dom"/>
</dbReference>
<dbReference type="Gene3D" id="1.10.287.130">
    <property type="match status" value="1"/>
</dbReference>
<dbReference type="SUPFAM" id="SSF47384">
    <property type="entry name" value="Homodimeric domain of signal transducing histidine kinase"/>
    <property type="match status" value="1"/>
</dbReference>
<dbReference type="GO" id="GO:0005524">
    <property type="term" value="F:ATP binding"/>
    <property type="evidence" value="ECO:0007669"/>
    <property type="project" value="UniProtKB-KW"/>
</dbReference>
<dbReference type="Pfam" id="PF02518">
    <property type="entry name" value="HATPase_c"/>
    <property type="match status" value="1"/>
</dbReference>
<dbReference type="PANTHER" id="PTHR45436">
    <property type="entry name" value="SENSOR HISTIDINE KINASE YKOH"/>
    <property type="match status" value="1"/>
</dbReference>
<feature type="transmembrane region" description="Helical" evidence="11">
    <location>
        <begin position="6"/>
        <end position="32"/>
    </location>
</feature>
<accession>A0ABV7NJJ9</accession>
<evidence type="ECO:0000256" key="5">
    <source>
        <dbReference type="ARBA" id="ARBA00022679"/>
    </source>
</evidence>
<evidence type="ECO:0000256" key="7">
    <source>
        <dbReference type="ARBA" id="ARBA00022777"/>
    </source>
</evidence>